<evidence type="ECO:0000313" key="5">
    <source>
        <dbReference type="Proteomes" id="UP001267407"/>
    </source>
</evidence>
<keyword evidence="2" id="KW-0732">Signal</keyword>
<name>A0ABU2HGW3_9GAMM</name>
<proteinExistence type="predicted"/>
<evidence type="ECO:0000313" key="4">
    <source>
        <dbReference type="EMBL" id="MDS1310314.1"/>
    </source>
</evidence>
<evidence type="ECO:0000256" key="1">
    <source>
        <dbReference type="SAM" id="MobiDB-lite"/>
    </source>
</evidence>
<evidence type="ECO:0000256" key="2">
    <source>
        <dbReference type="SAM" id="SignalP"/>
    </source>
</evidence>
<feature type="compositionally biased region" description="Basic and acidic residues" evidence="1">
    <location>
        <begin position="118"/>
        <end position="127"/>
    </location>
</feature>
<dbReference type="Pfam" id="PF13436">
    <property type="entry name" value="Gly-zipper_OmpA"/>
    <property type="match status" value="1"/>
</dbReference>
<accession>A0ABU2HGW3</accession>
<feature type="signal peptide" evidence="2">
    <location>
        <begin position="1"/>
        <end position="22"/>
    </location>
</feature>
<dbReference type="InterPro" id="IPR025693">
    <property type="entry name" value="Gly-zipper_OmpA-like_dom"/>
</dbReference>
<dbReference type="Proteomes" id="UP001267407">
    <property type="component" value="Unassembled WGS sequence"/>
</dbReference>
<feature type="region of interest" description="Disordered" evidence="1">
    <location>
        <begin position="118"/>
        <end position="137"/>
    </location>
</feature>
<feature type="domain" description="Glycine-zipper-containing OmpA-like membrane" evidence="3">
    <location>
        <begin position="74"/>
        <end position="113"/>
    </location>
</feature>
<comment type="caution">
    <text evidence="4">The sequence shown here is derived from an EMBL/GenBank/DDBJ whole genome shotgun (WGS) entry which is preliminary data.</text>
</comment>
<sequence length="158" mass="16482">MNTLNQCLLTLLLLSAAHQALAQELFIYPDKGQSSDQQAKDTLDCSNWAKSNAGYDPANPALGNVAQLGPVQQAGGAVRGAAGGAALGAIAGDSSEAARRGAVAGVVVGGLRQRRANREAQEEHQQEEQQLVAQSTAKNDDYNRAYAACLEGRGYTAK</sequence>
<evidence type="ECO:0000259" key="3">
    <source>
        <dbReference type="Pfam" id="PF13436"/>
    </source>
</evidence>
<dbReference type="RefSeq" id="WP_310966199.1">
    <property type="nucleotide sequence ID" value="NZ_JAVMBO010000013.1"/>
</dbReference>
<dbReference type="EMBL" id="JAVMBO010000013">
    <property type="protein sequence ID" value="MDS1310314.1"/>
    <property type="molecule type" value="Genomic_DNA"/>
</dbReference>
<protein>
    <recommendedName>
        <fullName evidence="3">Glycine-zipper-containing OmpA-like membrane domain-containing protein</fullName>
    </recommendedName>
</protein>
<keyword evidence="5" id="KW-1185">Reference proteome</keyword>
<organism evidence="4 5">
    <name type="scientific">Marinobacter xiaoshiensis</name>
    <dbReference type="NCBI Taxonomy" id="3073652"/>
    <lineage>
        <taxon>Bacteria</taxon>
        <taxon>Pseudomonadati</taxon>
        <taxon>Pseudomonadota</taxon>
        <taxon>Gammaproteobacteria</taxon>
        <taxon>Pseudomonadales</taxon>
        <taxon>Marinobacteraceae</taxon>
        <taxon>Marinobacter</taxon>
    </lineage>
</organism>
<feature type="chain" id="PRO_5046353485" description="Glycine-zipper-containing OmpA-like membrane domain-containing protein" evidence="2">
    <location>
        <begin position="23"/>
        <end position="158"/>
    </location>
</feature>
<gene>
    <name evidence="4" type="ORF">RKA07_09470</name>
</gene>
<reference evidence="4" key="1">
    <citation type="submission" date="2023-09" db="EMBL/GenBank/DDBJ databases">
        <title>Marinobacter sediminicola sp. nov. and Marinobacter maritimum sp. nov., isolated from marine sediment.</title>
        <authorList>
            <person name="An J."/>
        </authorList>
    </citation>
    <scope>NUCLEOTIDE SEQUENCE</scope>
    <source>
        <strain evidence="4">F60267</strain>
    </source>
</reference>